<keyword evidence="3" id="KW-1185">Reference proteome</keyword>
<dbReference type="EMBL" id="JAGINT010000002">
    <property type="protein sequence ID" value="MBP2356922.1"/>
    <property type="molecule type" value="Genomic_DNA"/>
</dbReference>
<evidence type="ECO:0000313" key="2">
    <source>
        <dbReference type="EMBL" id="MBP2356922.1"/>
    </source>
</evidence>
<evidence type="ECO:0000313" key="3">
    <source>
        <dbReference type="Proteomes" id="UP000755585"/>
    </source>
</evidence>
<feature type="region of interest" description="Disordered" evidence="1">
    <location>
        <begin position="1"/>
        <end position="20"/>
    </location>
</feature>
<feature type="region of interest" description="Disordered" evidence="1">
    <location>
        <begin position="37"/>
        <end position="57"/>
    </location>
</feature>
<dbReference type="RefSeq" id="WP_209699356.1">
    <property type="nucleotide sequence ID" value="NZ_BAAAVU010000004.1"/>
</dbReference>
<comment type="caution">
    <text evidence="2">The sequence shown here is derived from an EMBL/GenBank/DDBJ whole genome shotgun (WGS) entry which is preliminary data.</text>
</comment>
<reference evidence="2 3" key="1">
    <citation type="submission" date="2021-03" db="EMBL/GenBank/DDBJ databases">
        <title>Sequencing the genomes of 1000 actinobacteria strains.</title>
        <authorList>
            <person name="Klenk H.-P."/>
        </authorList>
    </citation>
    <scope>NUCLEOTIDE SEQUENCE [LARGE SCALE GENOMIC DNA]</scope>
    <source>
        <strain evidence="2 3">DSM 18824</strain>
    </source>
</reference>
<gene>
    <name evidence="2" type="ORF">JOF29_008032</name>
</gene>
<name>A0ABS4UZ48_9ACTN</name>
<accession>A0ABS4UZ48</accession>
<proteinExistence type="predicted"/>
<protein>
    <submittedName>
        <fullName evidence="2">Uncharacterized protein</fullName>
    </submittedName>
</protein>
<sequence>MDGTGLPAASTTGVRTSRWQADDATLQAAVRFAVWGDTTPAPHHTETRPGPPSFATT</sequence>
<evidence type="ECO:0000256" key="1">
    <source>
        <dbReference type="SAM" id="MobiDB-lite"/>
    </source>
</evidence>
<dbReference type="Proteomes" id="UP000755585">
    <property type="component" value="Unassembled WGS sequence"/>
</dbReference>
<feature type="compositionally biased region" description="Polar residues" evidence="1">
    <location>
        <begin position="9"/>
        <end position="19"/>
    </location>
</feature>
<organism evidence="2 3">
    <name type="scientific">Kribbella aluminosa</name>
    <dbReference type="NCBI Taxonomy" id="416017"/>
    <lineage>
        <taxon>Bacteria</taxon>
        <taxon>Bacillati</taxon>
        <taxon>Actinomycetota</taxon>
        <taxon>Actinomycetes</taxon>
        <taxon>Propionibacteriales</taxon>
        <taxon>Kribbellaceae</taxon>
        <taxon>Kribbella</taxon>
    </lineage>
</organism>